<dbReference type="Pfam" id="PF04020">
    <property type="entry name" value="Phage_holin_4_2"/>
    <property type="match status" value="1"/>
</dbReference>
<keyword evidence="1" id="KW-1133">Transmembrane helix</keyword>
<feature type="transmembrane region" description="Helical" evidence="1">
    <location>
        <begin position="70"/>
        <end position="90"/>
    </location>
</feature>
<evidence type="ECO:0000313" key="2">
    <source>
        <dbReference type="EMBL" id="SVC03239.1"/>
    </source>
</evidence>
<dbReference type="InterPro" id="IPR007165">
    <property type="entry name" value="Phage_holin_4_2"/>
</dbReference>
<feature type="transmembrane region" description="Helical" evidence="1">
    <location>
        <begin position="36"/>
        <end position="58"/>
    </location>
</feature>
<protein>
    <submittedName>
        <fullName evidence="2">Uncharacterized protein</fullName>
    </submittedName>
</protein>
<proteinExistence type="predicted"/>
<reference evidence="2" key="1">
    <citation type="submission" date="2018-05" db="EMBL/GenBank/DDBJ databases">
        <authorList>
            <person name="Lanie J.A."/>
            <person name="Ng W.-L."/>
            <person name="Kazmierczak K.M."/>
            <person name="Andrzejewski T.M."/>
            <person name="Davidsen T.M."/>
            <person name="Wayne K.J."/>
            <person name="Tettelin H."/>
            <person name="Glass J.I."/>
            <person name="Rusch D."/>
            <person name="Podicherti R."/>
            <person name="Tsui H.-C.T."/>
            <person name="Winkler M.E."/>
        </authorList>
    </citation>
    <scope>NUCLEOTIDE SEQUENCE</scope>
</reference>
<keyword evidence="1" id="KW-0812">Transmembrane</keyword>
<sequence>MLTGVSTSSTRTGNRGLTCSTKLVAGRIPQFRHGDIIIVAVIFGLVNTFIRPVVMLLSPPALLLTIDGPMSTLVGGLTVTVVSFALNLIVKD</sequence>
<organism evidence="2">
    <name type="scientific">marine metagenome</name>
    <dbReference type="NCBI Taxonomy" id="408172"/>
    <lineage>
        <taxon>unclassified sequences</taxon>
        <taxon>metagenomes</taxon>
        <taxon>ecological metagenomes</taxon>
    </lineage>
</organism>
<keyword evidence="1" id="KW-0472">Membrane</keyword>
<accession>A0A382IVA3</accession>
<dbReference type="EMBL" id="UINC01069680">
    <property type="protein sequence ID" value="SVC03239.1"/>
    <property type="molecule type" value="Genomic_DNA"/>
</dbReference>
<gene>
    <name evidence="2" type="ORF">METZ01_LOCUS256093</name>
</gene>
<name>A0A382IVA3_9ZZZZ</name>
<dbReference type="AlphaFoldDB" id="A0A382IVA3"/>
<evidence type="ECO:0000256" key="1">
    <source>
        <dbReference type="SAM" id="Phobius"/>
    </source>
</evidence>